<proteinExistence type="predicted"/>
<gene>
    <name evidence="2" type="primary">trbK</name>
</gene>
<organism evidence="2">
    <name type="scientific">Comamonas testosteroni</name>
    <name type="common">Pseudomonas testosteroni</name>
    <dbReference type="NCBI Taxonomy" id="285"/>
    <lineage>
        <taxon>Bacteria</taxon>
        <taxon>Pseudomonadati</taxon>
        <taxon>Pseudomonadota</taxon>
        <taxon>Betaproteobacteria</taxon>
        <taxon>Burkholderiales</taxon>
        <taxon>Comamonadaceae</taxon>
        <taxon>Comamonas</taxon>
    </lineage>
</organism>
<dbReference type="EMBL" id="JF274987">
    <property type="protein sequence ID" value="AEX00394.1"/>
    <property type="molecule type" value="Genomic_DNA"/>
</dbReference>
<accession>G9C9C9</accession>
<evidence type="ECO:0000256" key="1">
    <source>
        <dbReference type="SAM" id="MobiDB-lite"/>
    </source>
</evidence>
<reference evidence="2" key="1">
    <citation type="journal article" date="2002" name="FEMS Microbiol. Ecol.">
        <title>Diversity of 3-chloroaniline and 3,4-dichloroaniline degrading bacteria isolated from three different soils and involvement of their plasmids in chloroaniline degradation.</title>
        <authorList>
            <person name="Dejonghe W."/>
            <person name="Goris J."/>
            <person name="Dierickx A."/>
            <person name="De Dobbeleer V."/>
            <person name="Crul K."/>
            <person name="De Vos P."/>
            <person name="Verstraete W."/>
            <person name="Top E.M."/>
        </authorList>
    </citation>
    <scope>NUCLEOTIDE SEQUENCE</scope>
    <source>
        <strain evidence="2">TB30</strain>
        <plasmid evidence="2">pTB30</plasmid>
    </source>
</reference>
<evidence type="ECO:0000313" key="2">
    <source>
        <dbReference type="EMBL" id="AEX00394.1"/>
    </source>
</evidence>
<feature type="compositionally biased region" description="Polar residues" evidence="1">
    <location>
        <begin position="1"/>
        <end position="13"/>
    </location>
</feature>
<feature type="region of interest" description="Disordered" evidence="1">
    <location>
        <begin position="1"/>
        <end position="20"/>
    </location>
</feature>
<geneLocation type="plasmid" evidence="2">
    <name>pTB30</name>
</geneLocation>
<dbReference type="AlphaFoldDB" id="G9C9C9"/>
<reference evidence="2" key="2">
    <citation type="journal article" date="2012" name="Appl. Environ. Microbiol.">
        <title>Role of IncP-1beta Plasmids pWDL7::rfp and pNB8c in Chloroaniline Catabolism as Determined by Genomic and Functional Analyses.</title>
        <authorList>
            <person name="Krol J.E."/>
            <person name="Penrod J.T."/>
            <person name="McCaslin H."/>
            <person name="Rogers L.M."/>
            <person name="Yano H."/>
            <person name="Stancik A.D."/>
            <person name="Dejonghe W."/>
            <person name="Brown C.J."/>
            <person name="Parales R.E."/>
            <person name="Wuertz S."/>
            <person name="Top E.M."/>
        </authorList>
    </citation>
    <scope>NUCLEOTIDE SEQUENCE</scope>
    <source>
        <strain evidence="2">TB30</strain>
        <plasmid evidence="2">pTB30</plasmid>
    </source>
</reference>
<name>G9C9C9_COMTE</name>
<sequence length="78" mass="8561">MPRTANPRTSPSSIRACKRRFHRSACGPARSNLANLSPGEVLTNENASQLETRPAAARLAGVLFYGRFRPNEQLGPLR</sequence>
<keyword evidence="2" id="KW-0614">Plasmid</keyword>
<protein>
    <submittedName>
        <fullName evidence="2">TrbK</fullName>
    </submittedName>
</protein>